<dbReference type="EnsemblPlants" id="LPERR09G05850.1">
    <property type="protein sequence ID" value="LPERR09G05850.1"/>
    <property type="gene ID" value="LPERR09G05850"/>
</dbReference>
<dbReference type="FunFam" id="3.40.50.2000:FF:000185">
    <property type="entry name" value="Glycosyltransferase"/>
    <property type="match status" value="1"/>
</dbReference>
<proteinExistence type="inferred from homology"/>
<dbReference type="AlphaFoldDB" id="A0A0D9XD87"/>
<dbReference type="InterPro" id="IPR035595">
    <property type="entry name" value="UDP_glycos_trans_CS"/>
</dbReference>
<keyword evidence="6" id="KW-1185">Reference proteome</keyword>
<evidence type="ECO:0000256" key="3">
    <source>
        <dbReference type="RuleBase" id="RU003718"/>
    </source>
</evidence>
<reference evidence="5 6" key="1">
    <citation type="submission" date="2012-08" db="EMBL/GenBank/DDBJ databases">
        <title>Oryza genome evolution.</title>
        <authorList>
            <person name="Wing R.A."/>
        </authorList>
    </citation>
    <scope>NUCLEOTIDE SEQUENCE</scope>
</reference>
<evidence type="ECO:0000313" key="5">
    <source>
        <dbReference type="EnsemblPlants" id="LPERR09G05850.1"/>
    </source>
</evidence>
<sequence length="480" mass="51630">MATTASHNVQLPHVAVFPFMARGHTIPMIHLACLLRRRRLATVTFLTTPGNAPFVRRQLDDDDDVAVVELPFPDDHRHGGAVECVEALDSLSSFPAFVDAASALRPRLEAWLAAATTRPGLLVADALLHWAHDAAADLGVPAVASFGSSMFAHVMRDVILRDNPAAALLAGDGGGEEKKAFAVPEFPHVRLTLADIPFPFDDPSLAGPVIEMDAKIGNAIAGSRGLIVNTFDAMEGHYIEHWDSHHVGHRAWPIGPLCLARSPRDVEPLGWMRWLDEKAAAGRAVMYVALGTMMAVKAAQLREMARGLEDAGVDFIWAVRPSDADLGVGFEERVEGRGMVVREWVDQWRILRHASVKGFLSHCGWNSVMESIAAGVPLAVWPMGAEQPLNAVLAVDELRIGIRVRVATTGDGVVASEEITRVARALMVVDRDEKGADGEAARNVAALAAKAREAVAEGGSSWKTLEEMVSALCLPADPSN</sequence>
<evidence type="ECO:0000256" key="4">
    <source>
        <dbReference type="RuleBase" id="RU362057"/>
    </source>
</evidence>
<dbReference type="EC" id="2.4.1.-" evidence="4"/>
<evidence type="ECO:0000256" key="1">
    <source>
        <dbReference type="ARBA" id="ARBA00009995"/>
    </source>
</evidence>
<reference evidence="5" key="3">
    <citation type="submission" date="2015-04" db="UniProtKB">
        <authorList>
            <consortium name="EnsemblPlants"/>
        </authorList>
    </citation>
    <scope>IDENTIFICATION</scope>
</reference>
<organism evidence="5 6">
    <name type="scientific">Leersia perrieri</name>
    <dbReference type="NCBI Taxonomy" id="77586"/>
    <lineage>
        <taxon>Eukaryota</taxon>
        <taxon>Viridiplantae</taxon>
        <taxon>Streptophyta</taxon>
        <taxon>Embryophyta</taxon>
        <taxon>Tracheophyta</taxon>
        <taxon>Spermatophyta</taxon>
        <taxon>Magnoliopsida</taxon>
        <taxon>Liliopsida</taxon>
        <taxon>Poales</taxon>
        <taxon>Poaceae</taxon>
        <taxon>BOP clade</taxon>
        <taxon>Oryzoideae</taxon>
        <taxon>Oryzeae</taxon>
        <taxon>Oryzinae</taxon>
        <taxon>Leersia</taxon>
    </lineage>
</organism>
<dbReference type="Proteomes" id="UP000032180">
    <property type="component" value="Chromosome 9"/>
</dbReference>
<dbReference type="Pfam" id="PF00201">
    <property type="entry name" value="UDPGT"/>
    <property type="match status" value="1"/>
</dbReference>
<keyword evidence="3" id="KW-0328">Glycosyltransferase</keyword>
<dbReference type="eggNOG" id="KOG1192">
    <property type="taxonomic scope" value="Eukaryota"/>
</dbReference>
<dbReference type="CDD" id="cd03784">
    <property type="entry name" value="GT1_Gtf-like"/>
    <property type="match status" value="1"/>
</dbReference>
<evidence type="ECO:0000313" key="6">
    <source>
        <dbReference type="Proteomes" id="UP000032180"/>
    </source>
</evidence>
<reference evidence="6" key="2">
    <citation type="submission" date="2013-12" db="EMBL/GenBank/DDBJ databases">
        <authorList>
            <person name="Yu Y."/>
            <person name="Lee S."/>
            <person name="de Baynast K."/>
            <person name="Wissotski M."/>
            <person name="Liu L."/>
            <person name="Talag J."/>
            <person name="Goicoechea J."/>
            <person name="Angelova A."/>
            <person name="Jetty R."/>
            <person name="Kudrna D."/>
            <person name="Golser W."/>
            <person name="Rivera L."/>
            <person name="Zhang J."/>
            <person name="Wing R."/>
        </authorList>
    </citation>
    <scope>NUCLEOTIDE SEQUENCE</scope>
</reference>
<dbReference type="Gene3D" id="3.40.50.2000">
    <property type="entry name" value="Glycogen Phosphorylase B"/>
    <property type="match status" value="2"/>
</dbReference>
<keyword evidence="2 3" id="KW-0808">Transferase</keyword>
<dbReference type="FunFam" id="3.40.50.2000:FF:000107">
    <property type="entry name" value="Glycosyltransferase"/>
    <property type="match status" value="1"/>
</dbReference>
<dbReference type="Gramene" id="LPERR09G05850.1">
    <property type="protein sequence ID" value="LPERR09G05850.1"/>
    <property type="gene ID" value="LPERR09G05850"/>
</dbReference>
<evidence type="ECO:0000256" key="2">
    <source>
        <dbReference type="ARBA" id="ARBA00022679"/>
    </source>
</evidence>
<dbReference type="PANTHER" id="PTHR48047:SF43">
    <property type="entry name" value="OS09G0379400 PROTEIN"/>
    <property type="match status" value="1"/>
</dbReference>
<name>A0A0D9XD87_9ORYZ</name>
<dbReference type="PANTHER" id="PTHR48047">
    <property type="entry name" value="GLYCOSYLTRANSFERASE"/>
    <property type="match status" value="1"/>
</dbReference>
<comment type="similarity">
    <text evidence="1 3">Belongs to the UDP-glycosyltransferase family.</text>
</comment>
<dbReference type="SUPFAM" id="SSF53756">
    <property type="entry name" value="UDP-Glycosyltransferase/glycogen phosphorylase"/>
    <property type="match status" value="1"/>
</dbReference>
<dbReference type="GO" id="GO:0035251">
    <property type="term" value="F:UDP-glucosyltransferase activity"/>
    <property type="evidence" value="ECO:0007669"/>
    <property type="project" value="TreeGrafter"/>
</dbReference>
<dbReference type="PROSITE" id="PS00375">
    <property type="entry name" value="UDPGT"/>
    <property type="match status" value="1"/>
</dbReference>
<dbReference type="STRING" id="77586.A0A0D9XD87"/>
<dbReference type="InterPro" id="IPR002213">
    <property type="entry name" value="UDP_glucos_trans"/>
</dbReference>
<protein>
    <recommendedName>
        <fullName evidence="4">Glycosyltransferase</fullName>
        <ecNumber evidence="4">2.4.1.-</ecNumber>
    </recommendedName>
</protein>
<accession>A0A0D9XD87</accession>
<dbReference type="HOGENOM" id="CLU_001724_2_2_1"/>